<organism evidence="1 2">
    <name type="scientific">Leyella stercorea</name>
    <dbReference type="NCBI Taxonomy" id="363265"/>
    <lineage>
        <taxon>Bacteria</taxon>
        <taxon>Pseudomonadati</taxon>
        <taxon>Bacteroidota</taxon>
        <taxon>Bacteroidia</taxon>
        <taxon>Bacteroidales</taxon>
        <taxon>Prevotellaceae</taxon>
        <taxon>Leyella</taxon>
    </lineage>
</organism>
<reference evidence="1 2" key="1">
    <citation type="submission" date="2018-08" db="EMBL/GenBank/DDBJ databases">
        <title>A genome reference for cultivated species of the human gut microbiota.</title>
        <authorList>
            <person name="Zou Y."/>
            <person name="Xue W."/>
            <person name="Luo G."/>
        </authorList>
    </citation>
    <scope>NUCLEOTIDE SEQUENCE [LARGE SCALE GENOMIC DNA]</scope>
    <source>
        <strain evidence="1 2">AF42-9</strain>
    </source>
</reference>
<accession>A0A3R6G757</accession>
<proteinExistence type="predicted"/>
<dbReference type="EMBL" id="QRNO01000001">
    <property type="protein sequence ID" value="RHK53356.1"/>
    <property type="molecule type" value="Genomic_DNA"/>
</dbReference>
<keyword evidence="2" id="KW-1185">Reference proteome</keyword>
<dbReference type="AlphaFoldDB" id="A0A3R6G757"/>
<gene>
    <name evidence="1" type="ORF">DW060_00610</name>
</gene>
<dbReference type="Proteomes" id="UP000286598">
    <property type="component" value="Unassembled WGS sequence"/>
</dbReference>
<sequence length="121" mass="13828">MRKKLNHLTGDIESWKEDMVNDYAEFFRWHADDLYEAMAAKTILEPVYETAKGLGLAALEESLRHNIEHLTDDLVYGDLERQSTGKMSNMAYGLELKAKQKMIQFFSAVQTVIAEGKKIEG</sequence>
<comment type="caution">
    <text evidence="1">The sequence shown here is derived from an EMBL/GenBank/DDBJ whole genome shotgun (WGS) entry which is preliminary data.</text>
</comment>
<evidence type="ECO:0000313" key="2">
    <source>
        <dbReference type="Proteomes" id="UP000286598"/>
    </source>
</evidence>
<name>A0A3R6G757_9BACT</name>
<evidence type="ECO:0000313" key="1">
    <source>
        <dbReference type="EMBL" id="RHK53356.1"/>
    </source>
</evidence>
<protein>
    <submittedName>
        <fullName evidence="1">Uncharacterized protein</fullName>
    </submittedName>
</protein>